<dbReference type="PROSITE" id="PS50234">
    <property type="entry name" value="VWFA"/>
    <property type="match status" value="1"/>
</dbReference>
<sequence length="221" mass="23612">MEPQGKILLIYFVADESGSMGNNIAELNDGLIALHDALQRESFAAAKVRLSVIGFSNDAFTYLDAADLRLTPSMPVLSAQGLTSYSSAFDELCLRISVDVPDLKAQGFSVLRPAVFFLTDGIPNEREDWRAAQHRLLSHPTAPNILAFGIGDADPAIVSELATRPEFALVAARGRDTAAAVSDFIISLTQSVISSGRNVAAGTAQLQFERPAGFSLAVDMI</sequence>
<evidence type="ECO:0000259" key="1">
    <source>
        <dbReference type="PROSITE" id="PS50234"/>
    </source>
</evidence>
<protein>
    <submittedName>
        <fullName evidence="2">Uncharacterized protein YegL</fullName>
    </submittedName>
</protein>
<dbReference type="EMBL" id="JACHVU010000002">
    <property type="protein sequence ID" value="MBB2989638.1"/>
    <property type="molecule type" value="Genomic_DNA"/>
</dbReference>
<reference evidence="2 3" key="1">
    <citation type="submission" date="2020-08" db="EMBL/GenBank/DDBJ databases">
        <title>The Agave Microbiome: Exploring the role of microbial communities in plant adaptations to desert environments.</title>
        <authorList>
            <person name="Partida-Martinez L.P."/>
        </authorList>
    </citation>
    <scope>NUCLEOTIDE SEQUENCE [LARGE SCALE GENOMIC DNA]</scope>
    <source>
        <strain evidence="2 3">AT2.18</strain>
    </source>
</reference>
<keyword evidence="3" id="KW-1185">Reference proteome</keyword>
<dbReference type="RefSeq" id="WP_183466921.1">
    <property type="nucleotide sequence ID" value="NZ_JACHVU010000002.1"/>
</dbReference>
<dbReference type="SUPFAM" id="SSF53300">
    <property type="entry name" value="vWA-like"/>
    <property type="match status" value="1"/>
</dbReference>
<proteinExistence type="predicted"/>
<comment type="caution">
    <text evidence="2">The sequence shown here is derived from an EMBL/GenBank/DDBJ whole genome shotgun (WGS) entry which is preliminary data.</text>
</comment>
<name>A0A839PZU3_MYCIR</name>
<dbReference type="AlphaFoldDB" id="A0A839PZU3"/>
<evidence type="ECO:0000313" key="3">
    <source>
        <dbReference type="Proteomes" id="UP000550501"/>
    </source>
</evidence>
<organism evidence="2 3">
    <name type="scientific">Mycolicibacterium iranicum</name>
    <name type="common">Mycobacterium iranicum</name>
    <dbReference type="NCBI Taxonomy" id="912594"/>
    <lineage>
        <taxon>Bacteria</taxon>
        <taxon>Bacillati</taxon>
        <taxon>Actinomycetota</taxon>
        <taxon>Actinomycetes</taxon>
        <taxon>Mycobacteriales</taxon>
        <taxon>Mycobacteriaceae</taxon>
        <taxon>Mycolicibacterium</taxon>
    </lineage>
</organism>
<evidence type="ECO:0000313" key="2">
    <source>
        <dbReference type="EMBL" id="MBB2989638.1"/>
    </source>
</evidence>
<dbReference type="Gene3D" id="3.40.50.410">
    <property type="entry name" value="von Willebrand factor, type A domain"/>
    <property type="match status" value="1"/>
</dbReference>
<dbReference type="InterPro" id="IPR036465">
    <property type="entry name" value="vWFA_dom_sf"/>
</dbReference>
<accession>A0A839PZU3</accession>
<dbReference type="Proteomes" id="UP000550501">
    <property type="component" value="Unassembled WGS sequence"/>
</dbReference>
<dbReference type="InterPro" id="IPR002035">
    <property type="entry name" value="VWF_A"/>
</dbReference>
<feature type="domain" description="VWFA" evidence="1">
    <location>
        <begin position="9"/>
        <end position="192"/>
    </location>
</feature>
<gene>
    <name evidence="2" type="ORF">FHR72_001101</name>
</gene>